<dbReference type="RefSeq" id="WP_147042776.1">
    <property type="nucleotide sequence ID" value="NZ_BAABIR010000003.1"/>
</dbReference>
<feature type="transmembrane region" description="Helical" evidence="1">
    <location>
        <begin position="110"/>
        <end position="131"/>
    </location>
</feature>
<evidence type="ECO:0000256" key="1">
    <source>
        <dbReference type="SAM" id="Phobius"/>
    </source>
</evidence>
<keyword evidence="3" id="KW-1185">Reference proteome</keyword>
<feature type="transmembrane region" description="Helical" evidence="1">
    <location>
        <begin position="230"/>
        <end position="248"/>
    </location>
</feature>
<keyword evidence="1" id="KW-0472">Membrane</keyword>
<feature type="transmembrane region" description="Helical" evidence="1">
    <location>
        <begin position="16"/>
        <end position="33"/>
    </location>
</feature>
<feature type="transmembrane region" description="Helical" evidence="1">
    <location>
        <begin position="373"/>
        <end position="392"/>
    </location>
</feature>
<dbReference type="AlphaFoldDB" id="A0A5C6TSY0"/>
<feature type="transmembrane region" description="Helical" evidence="1">
    <location>
        <begin position="342"/>
        <end position="361"/>
    </location>
</feature>
<keyword evidence="1" id="KW-0812">Transmembrane</keyword>
<organism evidence="2 3">
    <name type="scientific">Allosphingosinicella ginsenosidimutans</name>
    <dbReference type="NCBI Taxonomy" id="1176539"/>
    <lineage>
        <taxon>Bacteria</taxon>
        <taxon>Pseudomonadati</taxon>
        <taxon>Pseudomonadota</taxon>
        <taxon>Alphaproteobacteria</taxon>
        <taxon>Sphingomonadales</taxon>
        <taxon>Sphingomonadaceae</taxon>
        <taxon>Allosphingosinicella</taxon>
    </lineage>
</organism>
<gene>
    <name evidence="2" type="ORF">FRZ32_06650</name>
</gene>
<name>A0A5C6TSY0_9SPHN</name>
<sequence>MAQGPDTVRDLVERRWRLIVLIVWIAACAYLLFDRWGAIRSFALGDTDDNMRIMQVRALLNGQGWYDLRQYRMDPPYGADIHWSRLVDLPIAGLKLLFAPLLGGRNAEQVAVAVAPMLPMLVVMAALAAATRRLIAPYAYPIAVALVLCSPTALSMWTPLRIDHHGWQLATLALTVAGLADDKAARGGLIAGIAAALSLVIGLEMLPYLAVAGAAIALRWVWAREEAPRLAAYGASLAGGCAIGYLLFTSYSNTRPMCDALSPVWLSAMLVAGAAAVALAAIGPRARAARFGLAAVAGALIAAAFALTWPDCLGRLEHSTPLLDRLWLSKVREAMPVYRHGVRTAVLILSLPAFGVIGYGLMLWTNRRDAPRLIAWASIAAVAMTALALLFWQTRAGPAAQVLAIPGAAGLAWALLGWLLRRNWMLARVIGVAAAFLLVSGLATAYLTTLFPDKPDAYRRSVNLANGQCPTLAALRPVAMQPPGLVLTFVDLGPRLITVTPHDAIAGPYHRNARQIIDVMLAWRGSADHARETIARYHVDYVLICPNMSESTIYRAEAPGGFYAQLASGKVPAWLAPVALPAGSPYRMWRVVS</sequence>
<feature type="transmembrane region" description="Helical" evidence="1">
    <location>
        <begin position="398"/>
        <end position="419"/>
    </location>
</feature>
<comment type="caution">
    <text evidence="2">The sequence shown here is derived from an EMBL/GenBank/DDBJ whole genome shotgun (WGS) entry which is preliminary data.</text>
</comment>
<feature type="transmembrane region" description="Helical" evidence="1">
    <location>
        <begin position="138"/>
        <end position="157"/>
    </location>
</feature>
<accession>A0A5C6TSY0</accession>
<proteinExistence type="predicted"/>
<dbReference type="Proteomes" id="UP000321249">
    <property type="component" value="Unassembled WGS sequence"/>
</dbReference>
<keyword evidence="1" id="KW-1133">Transmembrane helix</keyword>
<dbReference type="OrthoDB" id="1082056at2"/>
<feature type="transmembrane region" description="Helical" evidence="1">
    <location>
        <begin position="260"/>
        <end position="282"/>
    </location>
</feature>
<evidence type="ECO:0000313" key="2">
    <source>
        <dbReference type="EMBL" id="TXC63366.1"/>
    </source>
</evidence>
<feature type="transmembrane region" description="Helical" evidence="1">
    <location>
        <begin position="189"/>
        <end position="218"/>
    </location>
</feature>
<feature type="transmembrane region" description="Helical" evidence="1">
    <location>
        <begin position="426"/>
        <end position="447"/>
    </location>
</feature>
<reference evidence="2 3" key="1">
    <citation type="journal article" date="2015" name="J. Microbiol.">
        <title>Sphingosinicella ginsenosidimutans sp. nov., with ginsenoside converting activity.</title>
        <authorList>
            <person name="Kim J.K."/>
            <person name="Kang M.S."/>
            <person name="Park S.C."/>
            <person name="Kim K.M."/>
            <person name="Choi K."/>
            <person name="Yoon M.H."/>
            <person name="Im W.T."/>
        </authorList>
    </citation>
    <scope>NUCLEOTIDE SEQUENCE [LARGE SCALE GENOMIC DNA]</scope>
    <source>
        <strain evidence="2 3">BS-11</strain>
    </source>
</reference>
<evidence type="ECO:0000313" key="3">
    <source>
        <dbReference type="Proteomes" id="UP000321249"/>
    </source>
</evidence>
<feature type="transmembrane region" description="Helical" evidence="1">
    <location>
        <begin position="289"/>
        <end position="309"/>
    </location>
</feature>
<protein>
    <submittedName>
        <fullName evidence="2">AcrB/AcrD/AcrF family protein</fullName>
    </submittedName>
</protein>
<dbReference type="EMBL" id="VOQQ01000001">
    <property type="protein sequence ID" value="TXC63366.1"/>
    <property type="molecule type" value="Genomic_DNA"/>
</dbReference>